<dbReference type="PANTHER" id="PTHR42708">
    <property type="entry name" value="ATP/GTP-BINDING PROTEIN-RELATED"/>
    <property type="match status" value="1"/>
</dbReference>
<keyword evidence="3" id="KW-0378">Hydrolase</keyword>
<gene>
    <name evidence="5" type="ordered locus">Thal_0486</name>
</gene>
<name>D3SPN3_THEAH</name>
<dbReference type="RefSeq" id="WP_012991527.1">
    <property type="nucleotide sequence ID" value="NC_013894.1"/>
</dbReference>
<dbReference type="AlphaFoldDB" id="D3SPN3"/>
<keyword evidence="6" id="KW-1185">Reference proteome</keyword>
<keyword evidence="2" id="KW-0547">Nucleotide-binding</keyword>
<dbReference type="PRINTS" id="PR00449">
    <property type="entry name" value="RASTRNSFRMNG"/>
</dbReference>
<dbReference type="GO" id="GO:0005525">
    <property type="term" value="F:GTP binding"/>
    <property type="evidence" value="ECO:0007669"/>
    <property type="project" value="UniProtKB-KW"/>
</dbReference>
<dbReference type="HOGENOM" id="CLU_077970_2_0_0"/>
<dbReference type="InterPro" id="IPR005225">
    <property type="entry name" value="Small_GTP-bd"/>
</dbReference>
<protein>
    <submittedName>
        <fullName evidence="5">Small GTP-binding protein</fullName>
    </submittedName>
</protein>
<sequence>MRLIKKIKVVVAGPFAAGKTQFINTVSEIKTVQTERRTRASSERSVKEYTTVAMDFGKIRIDDEHELYLFGTPGQSRFDFMWEILAEGALGIIILVDSTDPSTFHEARRIINFFQSRFPVPMVVGANKQDLPNAWPPEDIRIALDIDESENIPVIPLSAKDKESVKNVLLTLLYLIKKQMEV</sequence>
<dbReference type="NCBIfam" id="TIGR00231">
    <property type="entry name" value="small_GTP"/>
    <property type="match status" value="1"/>
</dbReference>
<evidence type="ECO:0000256" key="3">
    <source>
        <dbReference type="ARBA" id="ARBA00022801"/>
    </source>
</evidence>
<comment type="similarity">
    <text evidence="1">Belongs to the GPN-loop GTPase family.</text>
</comment>
<dbReference type="CDD" id="cd00882">
    <property type="entry name" value="Ras_like_GTPase"/>
    <property type="match status" value="1"/>
</dbReference>
<evidence type="ECO:0000256" key="2">
    <source>
        <dbReference type="ARBA" id="ARBA00022741"/>
    </source>
</evidence>
<dbReference type="InterPro" id="IPR027417">
    <property type="entry name" value="P-loop_NTPase"/>
</dbReference>
<dbReference type="SUPFAM" id="SSF52540">
    <property type="entry name" value="P-loop containing nucleoside triphosphate hydrolases"/>
    <property type="match status" value="1"/>
</dbReference>
<dbReference type="EMBL" id="CP001931">
    <property type="protein sequence ID" value="ADC89120.1"/>
    <property type="molecule type" value="Genomic_DNA"/>
</dbReference>
<accession>D3SPN3</accession>
<evidence type="ECO:0000256" key="4">
    <source>
        <dbReference type="ARBA" id="ARBA00023134"/>
    </source>
</evidence>
<dbReference type="KEGG" id="tal:Thal_0486"/>
<keyword evidence="4" id="KW-0342">GTP-binding</keyword>
<dbReference type="InterPro" id="IPR004130">
    <property type="entry name" value="Gpn"/>
</dbReference>
<dbReference type="eggNOG" id="COG2229">
    <property type="taxonomic scope" value="Bacteria"/>
</dbReference>
<evidence type="ECO:0000313" key="5">
    <source>
        <dbReference type="EMBL" id="ADC89120.1"/>
    </source>
</evidence>
<evidence type="ECO:0000313" key="6">
    <source>
        <dbReference type="Proteomes" id="UP000002043"/>
    </source>
</evidence>
<proteinExistence type="inferred from homology"/>
<dbReference type="Pfam" id="PF03029">
    <property type="entry name" value="ATP_bind_1"/>
    <property type="match status" value="1"/>
</dbReference>
<dbReference type="Gene3D" id="3.40.50.300">
    <property type="entry name" value="P-loop containing nucleotide triphosphate hydrolases"/>
    <property type="match status" value="1"/>
</dbReference>
<evidence type="ECO:0000256" key="1">
    <source>
        <dbReference type="ARBA" id="ARBA00005290"/>
    </source>
</evidence>
<dbReference type="PROSITE" id="PS51419">
    <property type="entry name" value="RAB"/>
    <property type="match status" value="1"/>
</dbReference>
<dbReference type="STRING" id="638303.Thal_0486"/>
<dbReference type="PANTHER" id="PTHR42708:SF1">
    <property type="entry name" value="GLIDING MOTILITY PROTEIN MGLA"/>
    <property type="match status" value="1"/>
</dbReference>
<organism evidence="5 6">
    <name type="scientific">Thermocrinis albus (strain DSM 14484 / JCM 11386 / HI 11/12)</name>
    <dbReference type="NCBI Taxonomy" id="638303"/>
    <lineage>
        <taxon>Bacteria</taxon>
        <taxon>Pseudomonadati</taxon>
        <taxon>Aquificota</taxon>
        <taxon>Aquificia</taxon>
        <taxon>Aquificales</taxon>
        <taxon>Aquificaceae</taxon>
        <taxon>Thermocrinis</taxon>
    </lineage>
</organism>
<dbReference type="GO" id="GO:0016787">
    <property type="term" value="F:hydrolase activity"/>
    <property type="evidence" value="ECO:0007669"/>
    <property type="project" value="UniProtKB-KW"/>
</dbReference>
<dbReference type="OrthoDB" id="4319884at2"/>
<reference evidence="6" key="1">
    <citation type="journal article" date="2010" name="Stand. Genomic Sci.">
        <title>Complete genome sequence of Thermocrinis albus type strain (HI 11/12T).</title>
        <authorList>
            <person name="Wirth R."/>
            <person name="Sikorski J."/>
            <person name="Brambilla E."/>
            <person name="Misra M."/>
            <person name="Lapidus A."/>
            <person name="Copeland A."/>
            <person name="Nolan M."/>
            <person name="Lucas S."/>
            <person name="Chen F."/>
            <person name="Tice H."/>
            <person name="Cheng J.F."/>
            <person name="Han C."/>
            <person name="Detter J.C."/>
            <person name="Tapia R."/>
            <person name="Bruce D."/>
            <person name="Goodwin L."/>
            <person name="Pitluck S."/>
            <person name="Pati A."/>
            <person name="Anderson I."/>
            <person name="Ivanova N."/>
            <person name="Mavromatis K."/>
            <person name="Mikhailova N."/>
            <person name="Chen A."/>
            <person name="Palaniappan K."/>
            <person name="Bilek Y."/>
            <person name="Hader T."/>
            <person name="Land M."/>
            <person name="Hauser L."/>
            <person name="Chang Y.J."/>
            <person name="Jeffries C.D."/>
            <person name="Tindall B.J."/>
            <person name="Rohde M."/>
            <person name="Goker M."/>
            <person name="Bristow J."/>
            <person name="Eisen J.A."/>
            <person name="Markowitz V."/>
            <person name="Hugenholtz P."/>
            <person name="Kyrpides N.C."/>
            <person name="Klenk H.P."/>
        </authorList>
    </citation>
    <scope>NUCLEOTIDE SEQUENCE [LARGE SCALE GENOMIC DNA]</scope>
    <source>
        <strain evidence="6">DSM 14484 / JCM 11386 / HI 11/12</strain>
    </source>
</reference>
<dbReference type="Proteomes" id="UP000002043">
    <property type="component" value="Chromosome"/>
</dbReference>
<dbReference type="InterPro" id="IPR052705">
    <property type="entry name" value="Gliding_Motility_GTPase"/>
</dbReference>